<dbReference type="VEuPathDB" id="ToxoDB:EAH_00019300"/>
<dbReference type="Proteomes" id="UP000018050">
    <property type="component" value="Unassembled WGS sequence"/>
</dbReference>
<feature type="compositionally biased region" description="Acidic residues" evidence="1">
    <location>
        <begin position="98"/>
        <end position="107"/>
    </location>
</feature>
<dbReference type="OMA" id="ECEANAF"/>
<evidence type="ECO:0000313" key="4">
    <source>
        <dbReference type="Proteomes" id="UP000018050"/>
    </source>
</evidence>
<dbReference type="RefSeq" id="XP_013252812.1">
    <property type="nucleotide sequence ID" value="XM_013397358.1"/>
</dbReference>
<evidence type="ECO:0000256" key="1">
    <source>
        <dbReference type="SAM" id="MobiDB-lite"/>
    </source>
</evidence>
<reference evidence="3" key="1">
    <citation type="submission" date="2013-10" db="EMBL/GenBank/DDBJ databases">
        <title>Genomic analysis of the causative agents of coccidiosis in chickens.</title>
        <authorList>
            <person name="Reid A.J."/>
            <person name="Blake D."/>
            <person name="Billington K."/>
            <person name="Browne H."/>
            <person name="Dunn M."/>
            <person name="Hung S."/>
            <person name="Kawahara F."/>
            <person name="Miranda-Saavedra D."/>
            <person name="Mourier T."/>
            <person name="Nagra H."/>
            <person name="Otto T.D."/>
            <person name="Rawlings N."/>
            <person name="Sanchez A."/>
            <person name="Sanders M."/>
            <person name="Subramaniam C."/>
            <person name="Tay Y."/>
            <person name="Dear P."/>
            <person name="Doerig C."/>
            <person name="Gruber A."/>
            <person name="Parkinson J."/>
            <person name="Shirley M."/>
            <person name="Wan K.L."/>
            <person name="Berriman M."/>
            <person name="Tomley F."/>
            <person name="Pain A."/>
        </authorList>
    </citation>
    <scope>NUCLEOTIDE SEQUENCE</scope>
    <source>
        <strain evidence="3">Houghton</strain>
    </source>
</reference>
<keyword evidence="4" id="KW-1185">Reference proteome</keyword>
<feature type="signal peptide" evidence="2">
    <location>
        <begin position="1"/>
        <end position="22"/>
    </location>
</feature>
<keyword evidence="2" id="KW-0732">Signal</keyword>
<gene>
    <name evidence="3" type="ORF">EAH_00019300</name>
</gene>
<evidence type="ECO:0000313" key="3">
    <source>
        <dbReference type="EMBL" id="CDI76695.1"/>
    </source>
</evidence>
<feature type="region of interest" description="Disordered" evidence="1">
    <location>
        <begin position="96"/>
        <end position="119"/>
    </location>
</feature>
<sequence>MCFWLFAALWLMEQQNVQPSEATETAPEHSPPLRVSNEFPSSALDALHAELDAQQEIEGGKPTTGRVAKKGYLLVALVLACVIVAKAIAVLRESQSVEAEENLETPTEEPMPEKGIGEKGPTLEEEHLLAQKPTQGPGEGPYEGRPITHGQKTRKEYGPEQTSPSAPFGTPQVQPTVEQAEKGKKGKGAARKERKGKEKKNDVGGRKEAKDKKKAGVKQPSLPSGPPGAGPAAEDSQSSGRESYGKGSAEVGDVHPEIVSEQPHDIPGSGDAMATEEDATLQELRDQRSVISRLKDVATWLAGELCVEEASEILNKFNSNMGAAEQAEMAYDSAISQSDPNIATTRDETIKLIRASLEGARGALISLAALAKLHAEAVQDYCSASLHFTDVESLRERLQDSSDATSVTLAIRTLGSVETTSKTLQREIDEQVRLLKSATFTAECEANAFIEISSAAAAVNSRKATLERLAALDKALTCDILEMYKVWIVSKLQDSRIPLGMESNLVWGLHKLLSETRRASEGQSASGITDADVQGMKEMFTLQLQEMDAINSAQGFEEALAAFERAKALSQPIRSTLQLHKEAIQETLEHKPLSKKEASSASDVLGEIAHTAVKSSEEFLDFTKTVCAELGDKSGVKLLLRKLSSRIKTGTGEQVEDGARADICIVAVVKKHFSEPKRQLQALLKEFLSRAQEINGLVKKGRKYKLDKEGIGSSALDQKTEHRLEVATRKRQVALLRMRFQYLFLLAMELEELENAVNVIFDSPLRKTTDGWAELERLKDEFASEKSVLMGAEKHTVIPESFDKMLQIFLKIQSLFENERLEQLKEAFNCPCDDPERK</sequence>
<dbReference type="EMBL" id="HG670446">
    <property type="protein sequence ID" value="CDI76695.1"/>
    <property type="molecule type" value="Genomic_DNA"/>
</dbReference>
<feature type="region of interest" description="Disordered" evidence="1">
    <location>
        <begin position="132"/>
        <end position="274"/>
    </location>
</feature>
<dbReference type="AlphaFoldDB" id="U6G987"/>
<accession>U6G987</accession>
<feature type="compositionally biased region" description="Polar residues" evidence="1">
    <location>
        <begin position="160"/>
        <end position="177"/>
    </location>
</feature>
<reference evidence="3" key="2">
    <citation type="submission" date="2013-10" db="EMBL/GenBank/DDBJ databases">
        <authorList>
            <person name="Aslett M."/>
        </authorList>
    </citation>
    <scope>NUCLEOTIDE SEQUENCE</scope>
    <source>
        <strain evidence="3">Houghton</strain>
    </source>
</reference>
<protein>
    <submittedName>
        <fullName evidence="3">Uncharacterized protein</fullName>
    </submittedName>
</protein>
<feature type="compositionally biased region" description="Basic and acidic residues" evidence="1">
    <location>
        <begin position="252"/>
        <end position="264"/>
    </location>
</feature>
<feature type="compositionally biased region" description="Basic residues" evidence="1">
    <location>
        <begin position="184"/>
        <end position="194"/>
    </location>
</feature>
<feature type="chain" id="PRO_5004670884" evidence="2">
    <location>
        <begin position="23"/>
        <end position="838"/>
    </location>
</feature>
<organism evidence="3 4">
    <name type="scientific">Eimeria acervulina</name>
    <name type="common">Coccidian parasite</name>
    <dbReference type="NCBI Taxonomy" id="5801"/>
    <lineage>
        <taxon>Eukaryota</taxon>
        <taxon>Sar</taxon>
        <taxon>Alveolata</taxon>
        <taxon>Apicomplexa</taxon>
        <taxon>Conoidasida</taxon>
        <taxon>Coccidia</taxon>
        <taxon>Eucoccidiorida</taxon>
        <taxon>Eimeriorina</taxon>
        <taxon>Eimeriidae</taxon>
        <taxon>Eimeria</taxon>
    </lineage>
</organism>
<feature type="compositionally biased region" description="Basic and acidic residues" evidence="1">
    <location>
        <begin position="195"/>
        <end position="211"/>
    </location>
</feature>
<dbReference type="OrthoDB" id="348023at2759"/>
<dbReference type="GeneID" id="25270000"/>
<proteinExistence type="predicted"/>
<evidence type="ECO:0000256" key="2">
    <source>
        <dbReference type="SAM" id="SignalP"/>
    </source>
</evidence>
<name>U6G987_EIMAC</name>